<dbReference type="EMBL" id="JAIZAY010000020">
    <property type="protein sequence ID" value="KAJ8023037.1"/>
    <property type="molecule type" value="Genomic_DNA"/>
</dbReference>
<protein>
    <submittedName>
        <fullName evidence="1">Uncharacterized protein</fullName>
    </submittedName>
</protein>
<dbReference type="AlphaFoldDB" id="A0A9Q0YMR6"/>
<sequence length="50" mass="5880">MYVNPRIQIQVDSLLLKSKFWIRLSRLQMSTDPALMTRTFSPVVLHFTSI</sequence>
<evidence type="ECO:0000313" key="1">
    <source>
        <dbReference type="EMBL" id="KAJ8023037.1"/>
    </source>
</evidence>
<gene>
    <name evidence="1" type="ORF">HOLleu_38106</name>
</gene>
<comment type="caution">
    <text evidence="1">The sequence shown here is derived from an EMBL/GenBank/DDBJ whole genome shotgun (WGS) entry which is preliminary data.</text>
</comment>
<proteinExistence type="predicted"/>
<organism evidence="1 2">
    <name type="scientific">Holothuria leucospilota</name>
    <name type="common">Black long sea cucumber</name>
    <name type="synonym">Mertensiothuria leucospilota</name>
    <dbReference type="NCBI Taxonomy" id="206669"/>
    <lineage>
        <taxon>Eukaryota</taxon>
        <taxon>Metazoa</taxon>
        <taxon>Echinodermata</taxon>
        <taxon>Eleutherozoa</taxon>
        <taxon>Echinozoa</taxon>
        <taxon>Holothuroidea</taxon>
        <taxon>Aspidochirotacea</taxon>
        <taxon>Aspidochirotida</taxon>
        <taxon>Holothuriidae</taxon>
        <taxon>Holothuria</taxon>
    </lineage>
</organism>
<reference evidence="1" key="1">
    <citation type="submission" date="2021-10" db="EMBL/GenBank/DDBJ databases">
        <title>Tropical sea cucumber genome reveals ecological adaptation and Cuvierian tubules defense mechanism.</title>
        <authorList>
            <person name="Chen T."/>
        </authorList>
    </citation>
    <scope>NUCLEOTIDE SEQUENCE</scope>
    <source>
        <strain evidence="1">Nanhai2018</strain>
        <tissue evidence="1">Muscle</tissue>
    </source>
</reference>
<name>A0A9Q0YMR6_HOLLE</name>
<keyword evidence="2" id="KW-1185">Reference proteome</keyword>
<evidence type="ECO:0000313" key="2">
    <source>
        <dbReference type="Proteomes" id="UP001152320"/>
    </source>
</evidence>
<dbReference type="Proteomes" id="UP001152320">
    <property type="component" value="Chromosome 20"/>
</dbReference>
<accession>A0A9Q0YMR6</accession>